<dbReference type="InterPro" id="IPR036179">
    <property type="entry name" value="Ig-like_dom_sf"/>
</dbReference>
<keyword evidence="1" id="KW-1133">Transmembrane helix</keyword>
<dbReference type="Gene3D" id="2.60.40.10">
    <property type="entry name" value="Immunoglobulins"/>
    <property type="match status" value="1"/>
</dbReference>
<evidence type="ECO:0000256" key="2">
    <source>
        <dbReference type="SAM" id="SignalP"/>
    </source>
</evidence>
<keyword evidence="1" id="KW-0472">Membrane</keyword>
<keyword evidence="1" id="KW-0812">Transmembrane</keyword>
<sequence length="244" mass="27651">MKVHHIVICFIFLTLQDGNTVPYNAKIAMHTGVEGGNITVKCSFYIFGKWKLLCKDQCERGNILIETAELVAQSGRYLIKYKEEEFPTRHAVFYVSITQLEKSDSGLYRCYLDRDLDPYLFDSFQLTVTEASTASTPALGPQSFSTSTTITKQPEITFVNSGFLWPVVIAVVMVVLVLFVVVQLICKKTTTDSCLKKQKIQNYEKSEIVLYDNPLTLPPEESVYQSLDPASRDEDQVYLTLKQT</sequence>
<gene>
    <name evidence="4" type="primary">LOC102197030</name>
</gene>
<proteinExistence type="predicted"/>
<name>A0A9Y3VRD0_9CICH</name>
<organism evidence="3 4">
    <name type="scientific">Pundamilia nyererei</name>
    <dbReference type="NCBI Taxonomy" id="303518"/>
    <lineage>
        <taxon>Eukaryota</taxon>
        <taxon>Metazoa</taxon>
        <taxon>Chordata</taxon>
        <taxon>Craniata</taxon>
        <taxon>Vertebrata</taxon>
        <taxon>Euteleostomi</taxon>
        <taxon>Actinopterygii</taxon>
        <taxon>Neopterygii</taxon>
        <taxon>Teleostei</taxon>
        <taxon>Neoteleostei</taxon>
        <taxon>Acanthomorphata</taxon>
        <taxon>Ovalentaria</taxon>
        <taxon>Cichlomorphae</taxon>
        <taxon>Cichliformes</taxon>
        <taxon>Cichlidae</taxon>
        <taxon>African cichlids</taxon>
        <taxon>Pseudocrenilabrinae</taxon>
        <taxon>Haplochromini</taxon>
        <taxon>Pundamilia</taxon>
    </lineage>
</organism>
<dbReference type="SUPFAM" id="SSF48726">
    <property type="entry name" value="Immunoglobulin"/>
    <property type="match status" value="1"/>
</dbReference>
<keyword evidence="3" id="KW-1185">Reference proteome</keyword>
<dbReference type="AlphaFoldDB" id="A0A9Y3VRD0"/>
<reference evidence="4" key="1">
    <citation type="submission" date="2025-08" db="UniProtKB">
        <authorList>
            <consortium name="RefSeq"/>
        </authorList>
    </citation>
    <scope>IDENTIFICATION</scope>
</reference>
<dbReference type="Proteomes" id="UP000695023">
    <property type="component" value="Unplaced"/>
</dbReference>
<evidence type="ECO:0000313" key="4">
    <source>
        <dbReference type="RefSeq" id="XP_005741115.1"/>
    </source>
</evidence>
<accession>A0A9Y3VRD0</accession>
<feature type="transmembrane region" description="Helical" evidence="1">
    <location>
        <begin position="163"/>
        <end position="186"/>
    </location>
</feature>
<evidence type="ECO:0000256" key="1">
    <source>
        <dbReference type="SAM" id="Phobius"/>
    </source>
</evidence>
<dbReference type="GeneID" id="102197030"/>
<feature type="signal peptide" evidence="2">
    <location>
        <begin position="1"/>
        <end position="20"/>
    </location>
</feature>
<dbReference type="RefSeq" id="XP_005741115.1">
    <property type="nucleotide sequence ID" value="XM_005741058.1"/>
</dbReference>
<dbReference type="InterPro" id="IPR013783">
    <property type="entry name" value="Ig-like_fold"/>
</dbReference>
<feature type="chain" id="PRO_5041269908" evidence="2">
    <location>
        <begin position="21"/>
        <end position="244"/>
    </location>
</feature>
<evidence type="ECO:0000313" key="3">
    <source>
        <dbReference type="Proteomes" id="UP000695023"/>
    </source>
</evidence>
<protein>
    <submittedName>
        <fullName evidence="4">Uncharacterized protein LOC102197030</fullName>
    </submittedName>
</protein>
<keyword evidence="2" id="KW-0732">Signal</keyword>